<evidence type="ECO:0000256" key="5">
    <source>
        <dbReference type="ARBA" id="ARBA00022801"/>
    </source>
</evidence>
<dbReference type="InterPro" id="IPR008201">
    <property type="entry name" value="HepT-like"/>
</dbReference>
<evidence type="ECO:0008006" key="9">
    <source>
        <dbReference type="Google" id="ProtNLM"/>
    </source>
</evidence>
<keyword evidence="5" id="KW-0378">Hydrolase</keyword>
<dbReference type="PANTHER" id="PTHR34139:SF1">
    <property type="entry name" value="RNASE MJ1380-RELATED"/>
    <property type="match status" value="1"/>
</dbReference>
<dbReference type="GO" id="GO:0000166">
    <property type="term" value="F:nucleotide binding"/>
    <property type="evidence" value="ECO:0007669"/>
    <property type="project" value="UniProtKB-KW"/>
</dbReference>
<keyword evidence="4" id="KW-0547">Nucleotide-binding</keyword>
<protein>
    <recommendedName>
        <fullName evidence="9">DUF86 domain-containing protein</fullName>
    </recommendedName>
</protein>
<dbReference type="AlphaFoldDB" id="A0A2H0E1N0"/>
<evidence type="ECO:0000256" key="2">
    <source>
        <dbReference type="ARBA" id="ARBA00022649"/>
    </source>
</evidence>
<evidence type="ECO:0000313" key="7">
    <source>
        <dbReference type="EMBL" id="PIP88335.1"/>
    </source>
</evidence>
<accession>A0A2H0E1N0</accession>
<comment type="caution">
    <text evidence="7">The sequence shown here is derived from an EMBL/GenBank/DDBJ whole genome shotgun (WGS) entry which is preliminary data.</text>
</comment>
<dbReference type="GO" id="GO:0110001">
    <property type="term" value="C:toxin-antitoxin complex"/>
    <property type="evidence" value="ECO:0007669"/>
    <property type="project" value="InterPro"/>
</dbReference>
<dbReference type="Gene3D" id="1.20.120.580">
    <property type="entry name" value="bsu32300-like"/>
    <property type="match status" value="1"/>
</dbReference>
<dbReference type="EMBL" id="PCTU01000025">
    <property type="protein sequence ID" value="PIP88335.1"/>
    <property type="molecule type" value="Genomic_DNA"/>
</dbReference>
<evidence type="ECO:0000256" key="6">
    <source>
        <dbReference type="ARBA" id="ARBA00024207"/>
    </source>
</evidence>
<dbReference type="Proteomes" id="UP000229981">
    <property type="component" value="Unassembled WGS sequence"/>
</dbReference>
<evidence type="ECO:0000313" key="8">
    <source>
        <dbReference type="Proteomes" id="UP000229981"/>
    </source>
</evidence>
<dbReference type="InterPro" id="IPR051813">
    <property type="entry name" value="HepT_RNase_toxin"/>
</dbReference>
<sequence>MKKDNRPYLRDIAKAIRTIEKYSTGINFEQFFNEEMRHDACLRQLEIIGEAANRLTNDLIKDYPEFPVKQAVEMRNFLIHGYDDVNLETVWKTIQEDLPPLKIQVDKILEVK</sequence>
<evidence type="ECO:0000256" key="4">
    <source>
        <dbReference type="ARBA" id="ARBA00022741"/>
    </source>
</evidence>
<dbReference type="GO" id="GO:0004540">
    <property type="term" value="F:RNA nuclease activity"/>
    <property type="evidence" value="ECO:0007669"/>
    <property type="project" value="InterPro"/>
</dbReference>
<keyword evidence="3" id="KW-0540">Nuclease</keyword>
<proteinExistence type="inferred from homology"/>
<comment type="similarity">
    <text evidence="6">Belongs to the HepT RNase toxin family.</text>
</comment>
<reference evidence="7 8" key="1">
    <citation type="submission" date="2017-09" db="EMBL/GenBank/DDBJ databases">
        <title>Depth-based differentiation of microbial function through sediment-hosted aquifers and enrichment of novel symbionts in the deep terrestrial subsurface.</title>
        <authorList>
            <person name="Probst A.J."/>
            <person name="Ladd B."/>
            <person name="Jarett J.K."/>
            <person name="Geller-Mcgrath D.E."/>
            <person name="Sieber C.M."/>
            <person name="Emerson J.B."/>
            <person name="Anantharaman K."/>
            <person name="Thomas B.C."/>
            <person name="Malmstrom R."/>
            <person name="Stieglmeier M."/>
            <person name="Klingl A."/>
            <person name="Woyke T."/>
            <person name="Ryan C.M."/>
            <person name="Banfield J.F."/>
        </authorList>
    </citation>
    <scope>NUCLEOTIDE SEQUENCE [LARGE SCALE GENOMIC DNA]</scope>
    <source>
        <strain evidence="7">CG22_combo_CG10-13_8_21_14_all_01_47_9</strain>
    </source>
</reference>
<evidence type="ECO:0000256" key="3">
    <source>
        <dbReference type="ARBA" id="ARBA00022722"/>
    </source>
</evidence>
<gene>
    <name evidence="7" type="ORF">COW80_00895</name>
</gene>
<evidence type="ECO:0000256" key="1">
    <source>
        <dbReference type="ARBA" id="ARBA00022553"/>
    </source>
</evidence>
<organism evidence="7 8">
    <name type="scientific">Candidatus Beckwithbacteria bacterium CG22_combo_CG10-13_8_21_14_all_01_47_9</name>
    <dbReference type="NCBI Taxonomy" id="1974496"/>
    <lineage>
        <taxon>Bacteria</taxon>
        <taxon>Candidatus Beckwithiibacteriota</taxon>
    </lineage>
</organism>
<dbReference type="PANTHER" id="PTHR34139">
    <property type="entry name" value="UPF0331 PROTEIN MJ0127"/>
    <property type="match status" value="1"/>
</dbReference>
<dbReference type="Pfam" id="PF01934">
    <property type="entry name" value="HepT-like"/>
    <property type="match status" value="1"/>
</dbReference>
<dbReference type="InterPro" id="IPR037038">
    <property type="entry name" value="HepT-like_sf"/>
</dbReference>
<dbReference type="GO" id="GO:0016787">
    <property type="term" value="F:hydrolase activity"/>
    <property type="evidence" value="ECO:0007669"/>
    <property type="project" value="UniProtKB-KW"/>
</dbReference>
<keyword evidence="1" id="KW-0597">Phosphoprotein</keyword>
<name>A0A2H0E1N0_9BACT</name>
<keyword evidence="2" id="KW-1277">Toxin-antitoxin system</keyword>